<dbReference type="EMBL" id="CAJVPU010035930">
    <property type="protein sequence ID" value="CAG8728906.1"/>
    <property type="molecule type" value="Genomic_DNA"/>
</dbReference>
<gene>
    <name evidence="1" type="ORF">DHETER_LOCUS13307</name>
</gene>
<feature type="non-terminal residue" evidence="1">
    <location>
        <position position="89"/>
    </location>
</feature>
<evidence type="ECO:0000313" key="1">
    <source>
        <dbReference type="EMBL" id="CAG8728906.1"/>
    </source>
</evidence>
<feature type="non-terminal residue" evidence="1">
    <location>
        <position position="1"/>
    </location>
</feature>
<sequence length="89" mass="10276">FSYISSERIPNVKSFSPEKSTVIIFEDLNISPIYITQHYHKVSIIIRKNISHLVMFNGGGSYQDVSKIASRYTDDIKNALMVINSYFRK</sequence>
<evidence type="ECO:0000313" key="2">
    <source>
        <dbReference type="Proteomes" id="UP000789702"/>
    </source>
</evidence>
<dbReference type="Proteomes" id="UP000789702">
    <property type="component" value="Unassembled WGS sequence"/>
</dbReference>
<protein>
    <submittedName>
        <fullName evidence="1">6747_t:CDS:1</fullName>
    </submittedName>
</protein>
<proteinExistence type="predicted"/>
<organism evidence="1 2">
    <name type="scientific">Dentiscutata heterogama</name>
    <dbReference type="NCBI Taxonomy" id="1316150"/>
    <lineage>
        <taxon>Eukaryota</taxon>
        <taxon>Fungi</taxon>
        <taxon>Fungi incertae sedis</taxon>
        <taxon>Mucoromycota</taxon>
        <taxon>Glomeromycotina</taxon>
        <taxon>Glomeromycetes</taxon>
        <taxon>Diversisporales</taxon>
        <taxon>Gigasporaceae</taxon>
        <taxon>Dentiscutata</taxon>
    </lineage>
</organism>
<comment type="caution">
    <text evidence="1">The sequence shown here is derived from an EMBL/GenBank/DDBJ whole genome shotgun (WGS) entry which is preliminary data.</text>
</comment>
<name>A0ACA9PX93_9GLOM</name>
<accession>A0ACA9PX93</accession>
<reference evidence="1" key="1">
    <citation type="submission" date="2021-06" db="EMBL/GenBank/DDBJ databases">
        <authorList>
            <person name="Kallberg Y."/>
            <person name="Tangrot J."/>
            <person name="Rosling A."/>
        </authorList>
    </citation>
    <scope>NUCLEOTIDE SEQUENCE</scope>
    <source>
        <strain evidence="1">IL203A</strain>
    </source>
</reference>
<keyword evidence="2" id="KW-1185">Reference proteome</keyword>